<protein>
    <submittedName>
        <fullName evidence="1">Uncharacterized protein</fullName>
    </submittedName>
</protein>
<dbReference type="AlphaFoldDB" id="A0A0C2NDI0"/>
<evidence type="ECO:0000313" key="1">
    <source>
        <dbReference type="EMBL" id="KII72027.1"/>
    </source>
</evidence>
<comment type="caution">
    <text evidence="1">The sequence shown here is derived from an EMBL/GenBank/DDBJ whole genome shotgun (WGS) entry which is preliminary data.</text>
</comment>
<sequence>MITIKDKETTTLYDDATTTITKPSCINSQNVLIEGEQAHVHLGFTSTVPFILRLNGNFEETVIENCGLNISHIILTLNRNNQRKFFFNLILQLFKKHQVFSYQTESIETFISIYRLIQQHKHTVTIFYSY</sequence>
<name>A0A0C2NDI0_THEKT</name>
<dbReference type="Proteomes" id="UP000031668">
    <property type="component" value="Unassembled WGS sequence"/>
</dbReference>
<organism evidence="1 2">
    <name type="scientific">Thelohanellus kitauei</name>
    <name type="common">Myxosporean</name>
    <dbReference type="NCBI Taxonomy" id="669202"/>
    <lineage>
        <taxon>Eukaryota</taxon>
        <taxon>Metazoa</taxon>
        <taxon>Cnidaria</taxon>
        <taxon>Myxozoa</taxon>
        <taxon>Myxosporea</taxon>
        <taxon>Bivalvulida</taxon>
        <taxon>Platysporina</taxon>
        <taxon>Myxobolidae</taxon>
        <taxon>Thelohanellus</taxon>
    </lineage>
</organism>
<dbReference type="EMBL" id="JWZT01001452">
    <property type="protein sequence ID" value="KII72027.1"/>
    <property type="molecule type" value="Genomic_DNA"/>
</dbReference>
<gene>
    <name evidence="1" type="ORF">RF11_05084</name>
</gene>
<evidence type="ECO:0000313" key="2">
    <source>
        <dbReference type="Proteomes" id="UP000031668"/>
    </source>
</evidence>
<reference evidence="1 2" key="1">
    <citation type="journal article" date="2014" name="Genome Biol. Evol.">
        <title>The genome of the myxosporean Thelohanellus kitauei shows adaptations to nutrient acquisition within its fish host.</title>
        <authorList>
            <person name="Yang Y."/>
            <person name="Xiong J."/>
            <person name="Zhou Z."/>
            <person name="Huo F."/>
            <person name="Miao W."/>
            <person name="Ran C."/>
            <person name="Liu Y."/>
            <person name="Zhang J."/>
            <person name="Feng J."/>
            <person name="Wang M."/>
            <person name="Wang M."/>
            <person name="Wang L."/>
            <person name="Yao B."/>
        </authorList>
    </citation>
    <scope>NUCLEOTIDE SEQUENCE [LARGE SCALE GENOMIC DNA]</scope>
    <source>
        <strain evidence="1">Wuqing</strain>
    </source>
</reference>
<proteinExistence type="predicted"/>
<keyword evidence="2" id="KW-1185">Reference proteome</keyword>
<accession>A0A0C2NDI0</accession>